<feature type="non-terminal residue" evidence="1">
    <location>
        <position position="24"/>
    </location>
</feature>
<dbReference type="EMBL" id="UINC01130973">
    <property type="protein sequence ID" value="SVD12394.1"/>
    <property type="molecule type" value="Genomic_DNA"/>
</dbReference>
<reference evidence="1" key="1">
    <citation type="submission" date="2018-05" db="EMBL/GenBank/DDBJ databases">
        <authorList>
            <person name="Lanie J.A."/>
            <person name="Ng W.-L."/>
            <person name="Kazmierczak K.M."/>
            <person name="Andrzejewski T.M."/>
            <person name="Davidsen T.M."/>
            <person name="Wayne K.J."/>
            <person name="Tettelin H."/>
            <person name="Glass J.I."/>
            <person name="Rusch D."/>
            <person name="Podicherti R."/>
            <person name="Tsui H.-C.T."/>
            <person name="Winkler M.E."/>
        </authorList>
    </citation>
    <scope>NUCLEOTIDE SEQUENCE</scope>
</reference>
<accession>A0A382SR51</accession>
<dbReference type="AlphaFoldDB" id="A0A382SR51"/>
<proteinExistence type="predicted"/>
<sequence>MVTVTWMCSLQTKVNAREVVAAMV</sequence>
<protein>
    <submittedName>
        <fullName evidence="1">Uncharacterized protein</fullName>
    </submittedName>
</protein>
<organism evidence="1">
    <name type="scientific">marine metagenome</name>
    <dbReference type="NCBI Taxonomy" id="408172"/>
    <lineage>
        <taxon>unclassified sequences</taxon>
        <taxon>metagenomes</taxon>
        <taxon>ecological metagenomes</taxon>
    </lineage>
</organism>
<gene>
    <name evidence="1" type="ORF">METZ01_LOCUS365248</name>
</gene>
<evidence type="ECO:0000313" key="1">
    <source>
        <dbReference type="EMBL" id="SVD12394.1"/>
    </source>
</evidence>
<name>A0A382SR51_9ZZZZ</name>